<name>A0A381YU32_9ZZZZ</name>
<sequence length="412" mass="48136">MILLTATIQGQYLSNLNGNKNDAIFSTYAAPLSRSAYKIDQGYHLVWYRSQDPVIFKSEKGGSLGLAFKLNDDYRNRLYQFYAEPVITATYSDMVKFYYYPFQNVRVNVFFAVYSSSLTIIQTEIINEGNTAIDLGIYPYYSHGNRQIDNIQMLDSQAFGFEFVNKRDSWMNNHDIPLIENLKSIYFIDNQTHEKGVYESEKSFINQINDLKDNVDQSVGQFLVFGKDLFLNPGEKKSIRIVRGIGDAQESYNQLFTKCRKMVEINLENIIRDNEKTYSKIPVLNFSNKDYENLYWNAFSLIRQCIMPPEGSSSYNYYVFSREPKWGWGYGGQVFHESLVMLAYAYMDSESAMNSQRVYMERQWPNGYINYRTGPYLDEQIAHNGDFTSSAPWYNYQNYEIFKITGDKKFLE</sequence>
<organism evidence="1">
    <name type="scientific">marine metagenome</name>
    <dbReference type="NCBI Taxonomy" id="408172"/>
    <lineage>
        <taxon>unclassified sequences</taxon>
        <taxon>metagenomes</taxon>
        <taxon>ecological metagenomes</taxon>
    </lineage>
</organism>
<proteinExistence type="predicted"/>
<dbReference type="EMBL" id="UINC01019067">
    <property type="protein sequence ID" value="SVA80546.1"/>
    <property type="molecule type" value="Genomic_DNA"/>
</dbReference>
<dbReference type="AlphaFoldDB" id="A0A381YU32"/>
<dbReference type="Gene3D" id="1.50.10.10">
    <property type="match status" value="1"/>
</dbReference>
<evidence type="ECO:0000313" key="1">
    <source>
        <dbReference type="EMBL" id="SVA80546.1"/>
    </source>
</evidence>
<evidence type="ECO:0008006" key="2">
    <source>
        <dbReference type="Google" id="ProtNLM"/>
    </source>
</evidence>
<feature type="non-terminal residue" evidence="1">
    <location>
        <position position="412"/>
    </location>
</feature>
<dbReference type="InterPro" id="IPR012341">
    <property type="entry name" value="6hp_glycosidase-like_sf"/>
</dbReference>
<dbReference type="GO" id="GO:0005975">
    <property type="term" value="P:carbohydrate metabolic process"/>
    <property type="evidence" value="ECO:0007669"/>
    <property type="project" value="InterPro"/>
</dbReference>
<reference evidence="1" key="1">
    <citation type="submission" date="2018-05" db="EMBL/GenBank/DDBJ databases">
        <authorList>
            <person name="Lanie J.A."/>
            <person name="Ng W.-L."/>
            <person name="Kazmierczak K.M."/>
            <person name="Andrzejewski T.M."/>
            <person name="Davidsen T.M."/>
            <person name="Wayne K.J."/>
            <person name="Tettelin H."/>
            <person name="Glass J.I."/>
            <person name="Rusch D."/>
            <person name="Podicherti R."/>
            <person name="Tsui H.-C.T."/>
            <person name="Winkler M.E."/>
        </authorList>
    </citation>
    <scope>NUCLEOTIDE SEQUENCE</scope>
</reference>
<protein>
    <recommendedName>
        <fullName evidence="2">Glycosyl hydrolase 36 catalytic domain-containing protein</fullName>
    </recommendedName>
</protein>
<gene>
    <name evidence="1" type="ORF">METZ01_LOCUS133400</name>
</gene>
<accession>A0A381YU32</accession>